<evidence type="ECO:0000313" key="2">
    <source>
        <dbReference type="EMBL" id="SCM69562.1"/>
    </source>
</evidence>
<dbReference type="EMBL" id="FMJB01000064">
    <property type="protein sequence ID" value="SCM69562.1"/>
    <property type="molecule type" value="Genomic_DNA"/>
</dbReference>
<dbReference type="Pfam" id="PF01425">
    <property type="entry name" value="Amidase"/>
    <property type="match status" value="1"/>
</dbReference>
<dbReference type="InterPro" id="IPR000120">
    <property type="entry name" value="Amidase"/>
</dbReference>
<dbReference type="InterPro" id="IPR020556">
    <property type="entry name" value="Amidase_CS"/>
</dbReference>
<dbReference type="RefSeq" id="WP_072709252.1">
    <property type="nucleotide sequence ID" value="NZ_FMJB01000064.1"/>
</dbReference>
<reference evidence="3" key="1">
    <citation type="submission" date="2016-09" db="EMBL/GenBank/DDBJ databases">
        <authorList>
            <person name="Wibberg D."/>
        </authorList>
    </citation>
    <scope>NUCLEOTIDE SEQUENCE [LARGE SCALE GENOMIC DNA]</scope>
</reference>
<dbReference type="InterPro" id="IPR023631">
    <property type="entry name" value="Amidase_dom"/>
</dbReference>
<gene>
    <name evidence="2" type="ORF">KARMA_3801</name>
</gene>
<dbReference type="Proteomes" id="UP000184085">
    <property type="component" value="Unassembled WGS sequence"/>
</dbReference>
<accession>A0A1M4N3U9</accession>
<feature type="domain" description="Amidase" evidence="1">
    <location>
        <begin position="26"/>
        <end position="431"/>
    </location>
</feature>
<sequence length="443" mass="45874">MQDWLTKSAADQGRAIGQGALDPVALTEAYLDAAANHPHGMRIYARLTPERAMAEAEAAAFRAKNGVRRGILDGVAISWKDLFDSAGVATEAGSALLERRVPDADAAVLTEATLQGGVCLGKTHMTELAFSGLGLNPVTESPPNVNDPEAVSGGSSSGAAASVAWGLAAAAVGSDTGGSVRVPACWSDLVGLKTTSGRISLDGVVKLAAKFDTVGPLTRSVEDATLMFAMLTGAKAVDLGGSSLSGRRFAVLKTVAQDDLRDTPAEGFSAALRKLESAGATLVELEIPEVAEIMGMAGVLYTPETYGTCGDLIESAPEKMFPPVLERFRAGRDHSAMDYVKAWLSLDNLRQSYAAKVAGFDAVLLPTAPSMPPKIDDLMADHGYFAQENLLALRNTRIGNLTGGAALTLPTGVPSTGISLMGLAGSEERLLHIGVAAEAALRA</sequence>
<dbReference type="InterPro" id="IPR036928">
    <property type="entry name" value="AS_sf"/>
</dbReference>
<dbReference type="Gene3D" id="3.90.1300.10">
    <property type="entry name" value="Amidase signature (AS) domain"/>
    <property type="match status" value="1"/>
</dbReference>
<dbReference type="GO" id="GO:0003824">
    <property type="term" value="F:catalytic activity"/>
    <property type="evidence" value="ECO:0007669"/>
    <property type="project" value="InterPro"/>
</dbReference>
<keyword evidence="3" id="KW-1185">Reference proteome</keyword>
<dbReference type="PROSITE" id="PS00571">
    <property type="entry name" value="AMIDASES"/>
    <property type="match status" value="1"/>
</dbReference>
<protein>
    <recommendedName>
        <fullName evidence="1">Amidase domain-containing protein</fullName>
    </recommendedName>
</protein>
<evidence type="ECO:0000259" key="1">
    <source>
        <dbReference type="Pfam" id="PF01425"/>
    </source>
</evidence>
<dbReference type="SUPFAM" id="SSF75304">
    <property type="entry name" value="Amidase signature (AS) enzymes"/>
    <property type="match status" value="1"/>
</dbReference>
<proteinExistence type="predicted"/>
<dbReference type="AlphaFoldDB" id="A0A1M4N3U9"/>
<dbReference type="PANTHER" id="PTHR11895">
    <property type="entry name" value="TRANSAMIDASE"/>
    <property type="match status" value="1"/>
</dbReference>
<name>A0A1M4N3U9_9RHOB</name>
<dbReference type="PANTHER" id="PTHR11895:SF176">
    <property type="entry name" value="AMIDASE AMID-RELATED"/>
    <property type="match status" value="1"/>
</dbReference>
<evidence type="ECO:0000313" key="3">
    <source>
        <dbReference type="Proteomes" id="UP000184085"/>
    </source>
</evidence>
<organism evidence="2 3">
    <name type="scientific">Donghicola eburneus</name>
    <dbReference type="NCBI Taxonomy" id="393278"/>
    <lineage>
        <taxon>Bacteria</taxon>
        <taxon>Pseudomonadati</taxon>
        <taxon>Pseudomonadota</taxon>
        <taxon>Alphaproteobacteria</taxon>
        <taxon>Rhodobacterales</taxon>
        <taxon>Roseobacteraceae</taxon>
        <taxon>Donghicola</taxon>
    </lineage>
</organism>